<evidence type="ECO:0000313" key="2">
    <source>
        <dbReference type="EMBL" id="SKA17230.1"/>
    </source>
</evidence>
<dbReference type="PANTHER" id="PTHR43739">
    <property type="entry name" value="XYLOGLUCANASE (EUROFUNG)"/>
    <property type="match status" value="1"/>
</dbReference>
<dbReference type="InterPro" id="IPR015943">
    <property type="entry name" value="WD40/YVTN_repeat-like_dom_sf"/>
</dbReference>
<sequence>MPAPKASRSSARFPSRLAGPALALVLLASPSLGWAEDGASGAAVSSLATTTDGELLKVQGGDLYASRDQGRSWIELALPAEATGRIDEVAVAAGPDEALYASGPDVGVFQSKDDGKSWTNVGGTLPSLHVTAFAPHATEASTLYAFIPEKGIYRSRDAGGEWTMMARGPAPREGALLDQMDAVVDNVRQFLHTDMEGSMESGWLYAATSEGLRVTMDCFCLWRETGEFPGTVEAVAADPTHPEDVYAAAGAELFKSADGGRTFSTAAAPETPVTAMTVQAGGLVYAGTEDGAVLVSRDKAAGWTRADE</sequence>
<dbReference type="CDD" id="cd15482">
    <property type="entry name" value="Sialidase_non-viral"/>
    <property type="match status" value="1"/>
</dbReference>
<evidence type="ECO:0000313" key="3">
    <source>
        <dbReference type="Proteomes" id="UP000190135"/>
    </source>
</evidence>
<accession>A0A1T4RMK5</accession>
<organism evidence="2 3">
    <name type="scientific">Consotaella salsifontis</name>
    <dbReference type="NCBI Taxonomy" id="1365950"/>
    <lineage>
        <taxon>Bacteria</taxon>
        <taxon>Pseudomonadati</taxon>
        <taxon>Pseudomonadota</taxon>
        <taxon>Alphaproteobacteria</taxon>
        <taxon>Hyphomicrobiales</taxon>
        <taxon>Aurantimonadaceae</taxon>
        <taxon>Consotaella</taxon>
    </lineage>
</organism>
<protein>
    <recommendedName>
        <fullName evidence="4">Photosynthesis system II assembly factor Ycf48/Hcf136-like domain-containing protein</fullName>
    </recommendedName>
</protein>
<evidence type="ECO:0000256" key="1">
    <source>
        <dbReference type="SAM" id="SignalP"/>
    </source>
</evidence>
<dbReference type="RefSeq" id="WP_078708602.1">
    <property type="nucleotide sequence ID" value="NZ_FUXL01000007.1"/>
</dbReference>
<keyword evidence="3" id="KW-1185">Reference proteome</keyword>
<gene>
    <name evidence="2" type="ORF">SAMN05428963_10799</name>
</gene>
<feature type="chain" id="PRO_5012730203" description="Photosynthesis system II assembly factor Ycf48/Hcf136-like domain-containing protein" evidence="1">
    <location>
        <begin position="36"/>
        <end position="308"/>
    </location>
</feature>
<dbReference type="SUPFAM" id="SSF50939">
    <property type="entry name" value="Sialidases"/>
    <property type="match status" value="1"/>
</dbReference>
<dbReference type="Proteomes" id="UP000190135">
    <property type="component" value="Unassembled WGS sequence"/>
</dbReference>
<reference evidence="2 3" key="1">
    <citation type="submission" date="2017-02" db="EMBL/GenBank/DDBJ databases">
        <authorList>
            <person name="Peterson S.W."/>
        </authorList>
    </citation>
    <scope>NUCLEOTIDE SEQUENCE [LARGE SCALE GENOMIC DNA]</scope>
    <source>
        <strain evidence="2 3">USBA 369</strain>
    </source>
</reference>
<dbReference type="STRING" id="1365950.SAMN05428963_10799"/>
<proteinExistence type="predicted"/>
<dbReference type="InterPro" id="IPR036278">
    <property type="entry name" value="Sialidase_sf"/>
</dbReference>
<keyword evidence="1" id="KW-0732">Signal</keyword>
<dbReference type="PANTHER" id="PTHR43739:SF5">
    <property type="entry name" value="EXO-ALPHA-SIALIDASE"/>
    <property type="match status" value="1"/>
</dbReference>
<dbReference type="Gene3D" id="2.130.10.10">
    <property type="entry name" value="YVTN repeat-like/Quinoprotein amine dehydrogenase"/>
    <property type="match status" value="2"/>
</dbReference>
<evidence type="ECO:0008006" key="4">
    <source>
        <dbReference type="Google" id="ProtNLM"/>
    </source>
</evidence>
<name>A0A1T4RMK5_9HYPH</name>
<feature type="signal peptide" evidence="1">
    <location>
        <begin position="1"/>
        <end position="35"/>
    </location>
</feature>
<dbReference type="OrthoDB" id="9764804at2"/>
<dbReference type="GO" id="GO:0010411">
    <property type="term" value="P:xyloglucan metabolic process"/>
    <property type="evidence" value="ECO:0007669"/>
    <property type="project" value="TreeGrafter"/>
</dbReference>
<dbReference type="EMBL" id="FUXL01000007">
    <property type="protein sequence ID" value="SKA17230.1"/>
    <property type="molecule type" value="Genomic_DNA"/>
</dbReference>
<dbReference type="InterPro" id="IPR052025">
    <property type="entry name" value="Xyloglucanase_GH74"/>
</dbReference>
<dbReference type="AlphaFoldDB" id="A0A1T4RMK5"/>